<dbReference type="InterPro" id="IPR036388">
    <property type="entry name" value="WH-like_DNA-bd_sf"/>
</dbReference>
<dbReference type="PANTHER" id="PTHR48111:SF40">
    <property type="entry name" value="PHOSPHATE REGULON TRANSCRIPTIONAL REGULATORY PROTEIN PHOB"/>
    <property type="match status" value="1"/>
</dbReference>
<evidence type="ECO:0000256" key="5">
    <source>
        <dbReference type="ARBA" id="ARBA00023125"/>
    </source>
</evidence>
<name>A0A6J4VRX9_9BACT</name>
<evidence type="ECO:0000313" key="12">
    <source>
        <dbReference type="EMBL" id="CAA9581470.1"/>
    </source>
</evidence>
<dbReference type="SUPFAM" id="SSF46894">
    <property type="entry name" value="C-terminal effector domain of the bipartite response regulators"/>
    <property type="match status" value="1"/>
</dbReference>
<dbReference type="SMART" id="SM00862">
    <property type="entry name" value="Trans_reg_C"/>
    <property type="match status" value="1"/>
</dbReference>
<keyword evidence="3" id="KW-0902">Two-component regulatory system</keyword>
<dbReference type="SUPFAM" id="SSF52172">
    <property type="entry name" value="CheY-like"/>
    <property type="match status" value="1"/>
</dbReference>
<accession>A0A6J4VRX9</accession>
<sequence length="263" mass="29345">MHQARSVEQGKLILIVDDEPIVRETVAINLRREGLKVVFASDGLEAIETARSANPDVVVLDIMLPGMDGFEVCRTIREESTVPIILLSARGEEIDRVVGLELGADDFLVKPFAMRELVARVRAMLRRAKMVTAAGEPASATVEPARRPGAPVAGRAQLDSGRIESGDVAIDVPRRRASVAGEMLDLKPKEFDLLAYFVRQPEIVLTREALLREVWGYAYHVDTRTVDVHVRWLRQKIEDDPAQPRRIVTVRGHGYRFVSHVVD</sequence>
<dbReference type="GO" id="GO:0032993">
    <property type="term" value="C:protein-DNA complex"/>
    <property type="evidence" value="ECO:0007669"/>
    <property type="project" value="TreeGrafter"/>
</dbReference>
<keyword evidence="5 9" id="KW-0238">DNA-binding</keyword>
<evidence type="ECO:0000256" key="7">
    <source>
        <dbReference type="ARBA" id="ARBA00024735"/>
    </source>
</evidence>
<evidence type="ECO:0000259" key="11">
    <source>
        <dbReference type="PROSITE" id="PS51755"/>
    </source>
</evidence>
<dbReference type="FunFam" id="1.10.10.10:FF:000018">
    <property type="entry name" value="DNA-binding response regulator ResD"/>
    <property type="match status" value="1"/>
</dbReference>
<evidence type="ECO:0000256" key="3">
    <source>
        <dbReference type="ARBA" id="ARBA00023012"/>
    </source>
</evidence>
<keyword evidence="6" id="KW-0804">Transcription</keyword>
<evidence type="ECO:0000256" key="2">
    <source>
        <dbReference type="ARBA" id="ARBA00022553"/>
    </source>
</evidence>
<feature type="domain" description="Response regulatory" evidence="10">
    <location>
        <begin position="12"/>
        <end position="125"/>
    </location>
</feature>
<dbReference type="GO" id="GO:0005829">
    <property type="term" value="C:cytosol"/>
    <property type="evidence" value="ECO:0007669"/>
    <property type="project" value="TreeGrafter"/>
</dbReference>
<evidence type="ECO:0000259" key="10">
    <source>
        <dbReference type="PROSITE" id="PS50110"/>
    </source>
</evidence>
<dbReference type="PANTHER" id="PTHR48111">
    <property type="entry name" value="REGULATOR OF RPOS"/>
    <property type="match status" value="1"/>
</dbReference>
<dbReference type="Pfam" id="PF00072">
    <property type="entry name" value="Response_reg"/>
    <property type="match status" value="1"/>
</dbReference>
<dbReference type="Gene3D" id="1.10.10.10">
    <property type="entry name" value="Winged helix-like DNA-binding domain superfamily/Winged helix DNA-binding domain"/>
    <property type="match status" value="1"/>
</dbReference>
<dbReference type="Gene3D" id="3.40.50.2300">
    <property type="match status" value="1"/>
</dbReference>
<protein>
    <recommendedName>
        <fullName evidence="1">Phosphate regulon transcriptional regulatory protein PhoB</fullName>
    </recommendedName>
</protein>
<comment type="function">
    <text evidence="7">This protein is a positive regulator for the phosphate regulon. Transcription of this operon is positively regulated by PhoB and PhoR when phosphate is limited.</text>
</comment>
<dbReference type="InterPro" id="IPR001867">
    <property type="entry name" value="OmpR/PhoB-type_DNA-bd"/>
</dbReference>
<keyword evidence="2 8" id="KW-0597">Phosphoprotein</keyword>
<dbReference type="Gene3D" id="6.10.250.690">
    <property type="match status" value="1"/>
</dbReference>
<dbReference type="InterPro" id="IPR039420">
    <property type="entry name" value="WalR-like"/>
</dbReference>
<organism evidence="12">
    <name type="scientific">uncultured Thermomicrobiales bacterium</name>
    <dbReference type="NCBI Taxonomy" id="1645740"/>
    <lineage>
        <taxon>Bacteria</taxon>
        <taxon>Pseudomonadati</taxon>
        <taxon>Thermomicrobiota</taxon>
        <taxon>Thermomicrobia</taxon>
        <taxon>Thermomicrobiales</taxon>
        <taxon>environmental samples</taxon>
    </lineage>
</organism>
<dbReference type="AlphaFoldDB" id="A0A6J4VRX9"/>
<dbReference type="InterPro" id="IPR016032">
    <property type="entry name" value="Sig_transdc_resp-reg_C-effctor"/>
</dbReference>
<dbReference type="GO" id="GO:0000976">
    <property type="term" value="F:transcription cis-regulatory region binding"/>
    <property type="evidence" value="ECO:0007669"/>
    <property type="project" value="TreeGrafter"/>
</dbReference>
<dbReference type="SMART" id="SM00448">
    <property type="entry name" value="REC"/>
    <property type="match status" value="1"/>
</dbReference>
<evidence type="ECO:0000256" key="6">
    <source>
        <dbReference type="ARBA" id="ARBA00023163"/>
    </source>
</evidence>
<feature type="DNA-binding region" description="OmpR/PhoB-type" evidence="9">
    <location>
        <begin position="160"/>
        <end position="259"/>
    </location>
</feature>
<evidence type="ECO:0000256" key="8">
    <source>
        <dbReference type="PROSITE-ProRule" id="PRU00169"/>
    </source>
</evidence>
<evidence type="ECO:0000256" key="4">
    <source>
        <dbReference type="ARBA" id="ARBA00023015"/>
    </source>
</evidence>
<dbReference type="InterPro" id="IPR011006">
    <property type="entry name" value="CheY-like_superfamily"/>
</dbReference>
<gene>
    <name evidence="12" type="ORF">AVDCRST_MAG87-3414</name>
</gene>
<evidence type="ECO:0000256" key="9">
    <source>
        <dbReference type="PROSITE-ProRule" id="PRU01091"/>
    </source>
</evidence>
<proteinExistence type="predicted"/>
<evidence type="ECO:0000256" key="1">
    <source>
        <dbReference type="ARBA" id="ARBA00013332"/>
    </source>
</evidence>
<dbReference type="PROSITE" id="PS51755">
    <property type="entry name" value="OMPR_PHOB"/>
    <property type="match status" value="1"/>
</dbReference>
<dbReference type="GO" id="GO:0000156">
    <property type="term" value="F:phosphorelay response regulator activity"/>
    <property type="evidence" value="ECO:0007669"/>
    <property type="project" value="TreeGrafter"/>
</dbReference>
<dbReference type="EMBL" id="CADCWJ010000748">
    <property type="protein sequence ID" value="CAA9581470.1"/>
    <property type="molecule type" value="Genomic_DNA"/>
</dbReference>
<dbReference type="PROSITE" id="PS50110">
    <property type="entry name" value="RESPONSE_REGULATORY"/>
    <property type="match status" value="1"/>
</dbReference>
<keyword evidence="4" id="KW-0805">Transcription regulation</keyword>
<dbReference type="CDD" id="cd00383">
    <property type="entry name" value="trans_reg_C"/>
    <property type="match status" value="1"/>
</dbReference>
<feature type="modified residue" description="4-aspartylphosphate" evidence="8">
    <location>
        <position position="61"/>
    </location>
</feature>
<reference evidence="12" key="1">
    <citation type="submission" date="2020-02" db="EMBL/GenBank/DDBJ databases">
        <authorList>
            <person name="Meier V. D."/>
        </authorList>
    </citation>
    <scope>NUCLEOTIDE SEQUENCE</scope>
    <source>
        <strain evidence="12">AVDCRST_MAG87</strain>
    </source>
</reference>
<feature type="domain" description="OmpR/PhoB-type" evidence="11">
    <location>
        <begin position="160"/>
        <end position="259"/>
    </location>
</feature>
<dbReference type="Pfam" id="PF00486">
    <property type="entry name" value="Trans_reg_C"/>
    <property type="match status" value="1"/>
</dbReference>
<dbReference type="FunFam" id="3.40.50.2300:FF:000001">
    <property type="entry name" value="DNA-binding response regulator PhoB"/>
    <property type="match status" value="1"/>
</dbReference>
<dbReference type="InterPro" id="IPR001789">
    <property type="entry name" value="Sig_transdc_resp-reg_receiver"/>
</dbReference>
<dbReference type="GO" id="GO:0006355">
    <property type="term" value="P:regulation of DNA-templated transcription"/>
    <property type="evidence" value="ECO:0007669"/>
    <property type="project" value="InterPro"/>
</dbReference>